<gene>
    <name evidence="1" type="ORF">SAMN04488090_1450</name>
</gene>
<dbReference type="AlphaFoldDB" id="A0A1G9M619"/>
<evidence type="ECO:0000313" key="1">
    <source>
        <dbReference type="EMBL" id="SDL69583.1"/>
    </source>
</evidence>
<dbReference type="EMBL" id="FNGS01000003">
    <property type="protein sequence ID" value="SDL69583.1"/>
    <property type="molecule type" value="Genomic_DNA"/>
</dbReference>
<accession>A0A1G9M619</accession>
<dbReference type="OrthoDB" id="981332at2"/>
<dbReference type="PROSITE" id="PS51257">
    <property type="entry name" value="PROKAR_LIPOPROTEIN"/>
    <property type="match status" value="1"/>
</dbReference>
<sequence length="140" mass="15749">MKQGLFPFPVRYALRSLLLFVSALWVTSCTHKPDLQGFPVDKWQADKGGCQSVRMGLLPEFKKIRHNLKGTSSNDFVELFGRPDINEIADRNQEFYVYFLEPGPHCQDITKKSDAASVAIRFSSVGLAAEITFQKGVPIK</sequence>
<keyword evidence="2" id="KW-1185">Reference proteome</keyword>
<reference evidence="1 2" key="1">
    <citation type="submission" date="2016-10" db="EMBL/GenBank/DDBJ databases">
        <authorList>
            <person name="de Groot N.N."/>
        </authorList>
    </citation>
    <scope>NUCLEOTIDE SEQUENCE [LARGE SCALE GENOMIC DNA]</scope>
    <source>
        <strain evidence="1 2">DSM 21668</strain>
    </source>
</reference>
<dbReference type="STRING" id="563176.SAMN04488090_1450"/>
<name>A0A1G9M619_9BACT</name>
<organism evidence="1 2">
    <name type="scientific">Siphonobacter aquaeclarae</name>
    <dbReference type="NCBI Taxonomy" id="563176"/>
    <lineage>
        <taxon>Bacteria</taxon>
        <taxon>Pseudomonadati</taxon>
        <taxon>Bacteroidota</taxon>
        <taxon>Cytophagia</taxon>
        <taxon>Cytophagales</taxon>
        <taxon>Cytophagaceae</taxon>
        <taxon>Siphonobacter</taxon>
    </lineage>
</organism>
<dbReference type="Proteomes" id="UP000198901">
    <property type="component" value="Unassembled WGS sequence"/>
</dbReference>
<evidence type="ECO:0000313" key="2">
    <source>
        <dbReference type="Proteomes" id="UP000198901"/>
    </source>
</evidence>
<proteinExistence type="predicted"/>
<protein>
    <submittedName>
        <fullName evidence="1">Uncharacterized protein</fullName>
    </submittedName>
</protein>
<dbReference type="RefSeq" id="WP_093199762.1">
    <property type="nucleotide sequence ID" value="NZ_FNGS01000003.1"/>
</dbReference>